<proteinExistence type="inferred from homology"/>
<evidence type="ECO:0000256" key="2">
    <source>
        <dbReference type="ARBA" id="ARBA00006434"/>
    </source>
</evidence>
<evidence type="ECO:0000256" key="1">
    <source>
        <dbReference type="ARBA" id="ARBA00004141"/>
    </source>
</evidence>
<dbReference type="NCBIfam" id="TIGR00813">
    <property type="entry name" value="sss"/>
    <property type="match status" value="1"/>
</dbReference>
<name>A0A506XYD5_9MICO</name>
<feature type="transmembrane region" description="Helical" evidence="7">
    <location>
        <begin position="443"/>
        <end position="465"/>
    </location>
</feature>
<feature type="transmembrane region" description="Helical" evidence="7">
    <location>
        <begin position="112"/>
        <end position="133"/>
    </location>
</feature>
<evidence type="ECO:0000256" key="6">
    <source>
        <dbReference type="RuleBase" id="RU362091"/>
    </source>
</evidence>
<evidence type="ECO:0000256" key="3">
    <source>
        <dbReference type="ARBA" id="ARBA00022692"/>
    </source>
</evidence>
<dbReference type="RefSeq" id="WP_141162459.1">
    <property type="nucleotide sequence ID" value="NZ_VHQG01000001.1"/>
</dbReference>
<keyword evidence="3 7" id="KW-0812">Transmembrane</keyword>
<comment type="subcellular location">
    <subcellularLocation>
        <location evidence="1">Membrane</location>
        <topology evidence="1">Multi-pass membrane protein</topology>
    </subcellularLocation>
</comment>
<dbReference type="PANTHER" id="PTHR11819">
    <property type="entry name" value="SOLUTE CARRIER FAMILY 5"/>
    <property type="match status" value="1"/>
</dbReference>
<evidence type="ECO:0000313" key="8">
    <source>
        <dbReference type="EMBL" id="TPW77934.1"/>
    </source>
</evidence>
<feature type="transmembrane region" description="Helical" evidence="7">
    <location>
        <begin position="511"/>
        <end position="530"/>
    </location>
</feature>
<sequence>MALAPAALALSTAGAIPTALSPAGGVHTATQGIRLDLTWVDYLMLAIYFAVVIGIGLIARKRVKSSVDFFLSGRSMPAWITGLAFVSANLGATEILGMAANGAQIGMSTLHYYLIGAVPAMVFLGLVMMPFYYASKVRSVPEFMLRRFGKAPHLVNSLAFAVSNVLIAGINLFAMALVIEAMLGWSQWIAILVSAAFVLVYITLGGLSSAIYNEVMQFFVIIAGLVPLTIVGLNRVHGWNGLVDALNKTESAKLLHTWVGTGFGDESNPIGANWLAIVLGLGFVLSFGYWTTNFTEVQRAFSAKNMSAARRTPLIGAFPKLLIPFIVVIPGLIGAATIGNLLADPDSGVTYNEVIPKLMQMYLPTGVLGVAVTGLMASFMAGMAANVSSFNTVFTWDIWQRYIKKDMPDEHYLKVGRWVTVIGVIIGVGTAFIAAGAQNIMTYMQTLFSFFNAPLFGVFILGLLWKRMTPKAALWSYIAGIIAPTIVFIAYQVSVANKAPIFATATSETLYGAIISFATVLVFAVVISLVTKPKPVSELTGLVYGVGKIDVTKDHVAGDTKWYRSPALLGTVALAGCVALYLPFL</sequence>
<feature type="transmembrane region" description="Helical" evidence="7">
    <location>
        <begin position="472"/>
        <end position="491"/>
    </location>
</feature>
<dbReference type="PANTHER" id="PTHR11819:SF195">
    <property type="entry name" value="SODIUM_GLUCOSE COTRANSPORTER 4"/>
    <property type="match status" value="1"/>
</dbReference>
<feature type="transmembrane region" description="Helical" evidence="7">
    <location>
        <begin position="185"/>
        <end position="204"/>
    </location>
</feature>
<dbReference type="GO" id="GO:0005412">
    <property type="term" value="F:D-glucose:sodium symporter activity"/>
    <property type="evidence" value="ECO:0007669"/>
    <property type="project" value="TreeGrafter"/>
</dbReference>
<feature type="transmembrane region" description="Helical" evidence="7">
    <location>
        <begin position="39"/>
        <end position="59"/>
    </location>
</feature>
<evidence type="ECO:0000256" key="4">
    <source>
        <dbReference type="ARBA" id="ARBA00022989"/>
    </source>
</evidence>
<feature type="transmembrane region" description="Helical" evidence="7">
    <location>
        <begin position="362"/>
        <end position="394"/>
    </location>
</feature>
<dbReference type="Pfam" id="PF00474">
    <property type="entry name" value="SSF"/>
    <property type="match status" value="1"/>
</dbReference>
<dbReference type="Gene3D" id="1.20.1730.10">
    <property type="entry name" value="Sodium/glucose cotransporter"/>
    <property type="match status" value="1"/>
</dbReference>
<evidence type="ECO:0000256" key="7">
    <source>
        <dbReference type="SAM" id="Phobius"/>
    </source>
</evidence>
<dbReference type="PROSITE" id="PS50283">
    <property type="entry name" value="NA_SOLUT_SYMP_3"/>
    <property type="match status" value="1"/>
</dbReference>
<dbReference type="CDD" id="cd11478">
    <property type="entry name" value="SLC5sbd_u2"/>
    <property type="match status" value="1"/>
</dbReference>
<feature type="transmembrane region" description="Helical" evidence="7">
    <location>
        <begin position="154"/>
        <end position="179"/>
    </location>
</feature>
<feature type="transmembrane region" description="Helical" evidence="7">
    <location>
        <begin position="271"/>
        <end position="290"/>
    </location>
</feature>
<accession>A0A506XYD5</accession>
<evidence type="ECO:0000313" key="9">
    <source>
        <dbReference type="Proteomes" id="UP000316252"/>
    </source>
</evidence>
<comment type="similarity">
    <text evidence="2 6">Belongs to the sodium:solute symporter (SSF) (TC 2.A.21) family.</text>
</comment>
<gene>
    <name evidence="8" type="ORF">FJ657_04645</name>
</gene>
<dbReference type="InterPro" id="IPR038377">
    <property type="entry name" value="Na/Glc_symporter_sf"/>
</dbReference>
<organism evidence="8 9">
    <name type="scientific">Schumannella soli</name>
    <dbReference type="NCBI Taxonomy" id="2590779"/>
    <lineage>
        <taxon>Bacteria</taxon>
        <taxon>Bacillati</taxon>
        <taxon>Actinomycetota</taxon>
        <taxon>Actinomycetes</taxon>
        <taxon>Micrococcales</taxon>
        <taxon>Microbacteriaceae</taxon>
        <taxon>Schumannella</taxon>
    </lineage>
</organism>
<feature type="transmembrane region" description="Helical" evidence="7">
    <location>
        <begin position="79"/>
        <end position="100"/>
    </location>
</feature>
<dbReference type="OrthoDB" id="9814523at2"/>
<feature type="transmembrane region" description="Helical" evidence="7">
    <location>
        <begin position="321"/>
        <end position="342"/>
    </location>
</feature>
<keyword evidence="9" id="KW-1185">Reference proteome</keyword>
<evidence type="ECO:0000256" key="5">
    <source>
        <dbReference type="ARBA" id="ARBA00023136"/>
    </source>
</evidence>
<dbReference type="EMBL" id="VHQG01000001">
    <property type="protein sequence ID" value="TPW77934.1"/>
    <property type="molecule type" value="Genomic_DNA"/>
</dbReference>
<reference evidence="8 9" key="1">
    <citation type="submission" date="2019-06" db="EMBL/GenBank/DDBJ databases">
        <authorList>
            <person name="Li F."/>
        </authorList>
    </citation>
    <scope>NUCLEOTIDE SEQUENCE [LARGE SCALE GENOMIC DNA]</scope>
    <source>
        <strain evidence="8 9">10F1D-1</strain>
    </source>
</reference>
<feature type="transmembrane region" description="Helical" evidence="7">
    <location>
        <begin position="216"/>
        <end position="233"/>
    </location>
</feature>
<feature type="transmembrane region" description="Helical" evidence="7">
    <location>
        <begin position="415"/>
        <end position="437"/>
    </location>
</feature>
<keyword evidence="5 7" id="KW-0472">Membrane</keyword>
<keyword evidence="4 7" id="KW-1133">Transmembrane helix</keyword>
<dbReference type="AlphaFoldDB" id="A0A506XYD5"/>
<dbReference type="InterPro" id="IPR001734">
    <property type="entry name" value="Na/solute_symporter"/>
</dbReference>
<dbReference type="GO" id="GO:0005886">
    <property type="term" value="C:plasma membrane"/>
    <property type="evidence" value="ECO:0007669"/>
    <property type="project" value="TreeGrafter"/>
</dbReference>
<feature type="transmembrane region" description="Helical" evidence="7">
    <location>
        <begin position="567"/>
        <end position="584"/>
    </location>
</feature>
<dbReference type="Proteomes" id="UP000316252">
    <property type="component" value="Unassembled WGS sequence"/>
</dbReference>
<protein>
    <submittedName>
        <fullName evidence="8">Sodium/solute symporter</fullName>
    </submittedName>
</protein>
<comment type="caution">
    <text evidence="8">The sequence shown here is derived from an EMBL/GenBank/DDBJ whole genome shotgun (WGS) entry which is preliminary data.</text>
</comment>